<reference evidence="1" key="2">
    <citation type="journal article" date="2015" name="Fish Shellfish Immunol.">
        <title>Early steps in the European eel (Anguilla anguilla)-Vibrio vulnificus interaction in the gills: Role of the RtxA13 toxin.</title>
        <authorList>
            <person name="Callol A."/>
            <person name="Pajuelo D."/>
            <person name="Ebbesson L."/>
            <person name="Teles M."/>
            <person name="MacKenzie S."/>
            <person name="Amaro C."/>
        </authorList>
    </citation>
    <scope>NUCLEOTIDE SEQUENCE</scope>
</reference>
<dbReference type="AlphaFoldDB" id="A0A0E9W0C4"/>
<proteinExistence type="predicted"/>
<sequence>MMLYLLFIGDHKAGTSASCTC</sequence>
<reference evidence="1" key="1">
    <citation type="submission" date="2014-11" db="EMBL/GenBank/DDBJ databases">
        <authorList>
            <person name="Amaro Gonzalez C."/>
        </authorList>
    </citation>
    <scope>NUCLEOTIDE SEQUENCE</scope>
</reference>
<protein>
    <submittedName>
        <fullName evidence="1">Uncharacterized protein</fullName>
    </submittedName>
</protein>
<accession>A0A0E9W0C4</accession>
<evidence type="ECO:0000313" key="1">
    <source>
        <dbReference type="EMBL" id="JAH83807.1"/>
    </source>
</evidence>
<dbReference type="EMBL" id="GBXM01024770">
    <property type="protein sequence ID" value="JAH83807.1"/>
    <property type="molecule type" value="Transcribed_RNA"/>
</dbReference>
<organism evidence="1">
    <name type="scientific">Anguilla anguilla</name>
    <name type="common">European freshwater eel</name>
    <name type="synonym">Muraena anguilla</name>
    <dbReference type="NCBI Taxonomy" id="7936"/>
    <lineage>
        <taxon>Eukaryota</taxon>
        <taxon>Metazoa</taxon>
        <taxon>Chordata</taxon>
        <taxon>Craniata</taxon>
        <taxon>Vertebrata</taxon>
        <taxon>Euteleostomi</taxon>
        <taxon>Actinopterygii</taxon>
        <taxon>Neopterygii</taxon>
        <taxon>Teleostei</taxon>
        <taxon>Anguilliformes</taxon>
        <taxon>Anguillidae</taxon>
        <taxon>Anguilla</taxon>
    </lineage>
</organism>
<name>A0A0E9W0C4_ANGAN</name>